<feature type="domain" description="Pseudouridine synthase II N-terminal" evidence="6">
    <location>
        <begin position="33"/>
        <end position="180"/>
    </location>
</feature>
<dbReference type="SUPFAM" id="SSF55120">
    <property type="entry name" value="Pseudouridine synthase"/>
    <property type="match status" value="1"/>
</dbReference>
<evidence type="ECO:0000256" key="1">
    <source>
        <dbReference type="ARBA" id="ARBA00000385"/>
    </source>
</evidence>
<evidence type="ECO:0000259" key="6">
    <source>
        <dbReference type="Pfam" id="PF01509"/>
    </source>
</evidence>
<keyword evidence="4 5" id="KW-0413">Isomerase</keyword>
<feature type="domain" description="tRNA pseudouridylate synthase B C-terminal" evidence="8">
    <location>
        <begin position="181"/>
        <end position="247"/>
    </location>
</feature>
<proteinExistence type="inferred from homology"/>
<evidence type="ECO:0000313" key="9">
    <source>
        <dbReference type="EMBL" id="RUO24221.1"/>
    </source>
</evidence>
<evidence type="ECO:0000256" key="3">
    <source>
        <dbReference type="ARBA" id="ARBA00022694"/>
    </source>
</evidence>
<dbReference type="Pfam" id="PF16198">
    <property type="entry name" value="TruB_C_2"/>
    <property type="match status" value="1"/>
</dbReference>
<dbReference type="CDD" id="cd21152">
    <property type="entry name" value="PUA_TruB_bacterial"/>
    <property type="match status" value="1"/>
</dbReference>
<accession>A0ABY0BRB7</accession>
<feature type="domain" description="tRNA pseudouridine synthase II TruB subfamily 1 C-terminal" evidence="7">
    <location>
        <begin position="259"/>
        <end position="307"/>
    </location>
</feature>
<dbReference type="InterPro" id="IPR032819">
    <property type="entry name" value="TruB_C"/>
</dbReference>
<dbReference type="Gene3D" id="3.30.2350.10">
    <property type="entry name" value="Pseudouridine synthase"/>
    <property type="match status" value="1"/>
</dbReference>
<dbReference type="Pfam" id="PF09157">
    <property type="entry name" value="TruB-C_2"/>
    <property type="match status" value="1"/>
</dbReference>
<evidence type="ECO:0000256" key="4">
    <source>
        <dbReference type="ARBA" id="ARBA00023235"/>
    </source>
</evidence>
<reference evidence="9 10" key="1">
    <citation type="journal article" date="2018" name="Front. Microbiol.">
        <title>Genome-Based Analysis Reveals the Taxonomy and Diversity of the Family Idiomarinaceae.</title>
        <authorList>
            <person name="Liu Y."/>
            <person name="Lai Q."/>
            <person name="Shao Z."/>
        </authorList>
    </citation>
    <scope>NUCLEOTIDE SEQUENCE [LARGE SCALE GENOMIC DNA]</scope>
    <source>
        <strain evidence="9 10">CF12-14</strain>
    </source>
</reference>
<dbReference type="HAMAP" id="MF_01080">
    <property type="entry name" value="TruB_bact"/>
    <property type="match status" value="1"/>
</dbReference>
<organism evidence="9 10">
    <name type="scientific">Aliidiomarina maris</name>
    <dbReference type="NCBI Taxonomy" id="531312"/>
    <lineage>
        <taxon>Bacteria</taxon>
        <taxon>Pseudomonadati</taxon>
        <taxon>Pseudomonadota</taxon>
        <taxon>Gammaproteobacteria</taxon>
        <taxon>Alteromonadales</taxon>
        <taxon>Idiomarinaceae</taxon>
        <taxon>Aliidiomarina</taxon>
    </lineage>
</organism>
<comment type="caution">
    <text evidence="9">The sequence shown here is derived from an EMBL/GenBank/DDBJ whole genome shotgun (WGS) entry which is preliminary data.</text>
</comment>
<evidence type="ECO:0000259" key="8">
    <source>
        <dbReference type="Pfam" id="PF16198"/>
    </source>
</evidence>
<dbReference type="NCBIfam" id="TIGR00431">
    <property type="entry name" value="TruB"/>
    <property type="match status" value="1"/>
</dbReference>
<dbReference type="InterPro" id="IPR014780">
    <property type="entry name" value="tRNA_psdUridine_synth_TruB"/>
</dbReference>
<dbReference type="InterPro" id="IPR002501">
    <property type="entry name" value="PsdUridine_synth_N"/>
</dbReference>
<evidence type="ECO:0000256" key="2">
    <source>
        <dbReference type="ARBA" id="ARBA00005642"/>
    </source>
</evidence>
<dbReference type="Proteomes" id="UP000287865">
    <property type="component" value="Unassembled WGS sequence"/>
</dbReference>
<dbReference type="EMBL" id="PIPK01000007">
    <property type="protein sequence ID" value="RUO24221.1"/>
    <property type="molecule type" value="Genomic_DNA"/>
</dbReference>
<dbReference type="InterPro" id="IPR015240">
    <property type="entry name" value="tRNA_sdUridine_synth_fam1_C"/>
</dbReference>
<protein>
    <recommendedName>
        <fullName evidence="5">tRNA pseudouridine synthase B</fullName>
        <ecNumber evidence="5">5.4.99.25</ecNumber>
    </recommendedName>
    <alternativeName>
        <fullName evidence="5">tRNA pseudouridine(55) synthase</fullName>
        <shortName evidence="5">Psi55 synthase</shortName>
    </alternativeName>
    <alternativeName>
        <fullName evidence="5">tRNA pseudouridylate synthase</fullName>
    </alternativeName>
    <alternativeName>
        <fullName evidence="5">tRNA-uridine isomerase</fullName>
    </alternativeName>
</protein>
<evidence type="ECO:0000256" key="5">
    <source>
        <dbReference type="HAMAP-Rule" id="MF_01080"/>
    </source>
</evidence>
<dbReference type="RefSeq" id="WP_111569499.1">
    <property type="nucleotide sequence ID" value="NZ_PIPK01000007.1"/>
</dbReference>
<dbReference type="CDD" id="cd02573">
    <property type="entry name" value="PseudoU_synth_EcTruB"/>
    <property type="match status" value="1"/>
</dbReference>
<comment type="similarity">
    <text evidence="2 5">Belongs to the pseudouridine synthase TruB family. Type 1 subfamily.</text>
</comment>
<comment type="catalytic activity">
    <reaction evidence="1 5">
        <text>uridine(55) in tRNA = pseudouridine(55) in tRNA</text>
        <dbReference type="Rhea" id="RHEA:42532"/>
        <dbReference type="Rhea" id="RHEA-COMP:10101"/>
        <dbReference type="Rhea" id="RHEA-COMP:10102"/>
        <dbReference type="ChEBI" id="CHEBI:65314"/>
        <dbReference type="ChEBI" id="CHEBI:65315"/>
        <dbReference type="EC" id="5.4.99.25"/>
    </reaction>
</comment>
<gene>
    <name evidence="5" type="primary">truB</name>
    <name evidence="9" type="ORF">CWE07_09055</name>
</gene>
<feature type="active site" description="Nucleophile" evidence="5">
    <location>
        <position position="48"/>
    </location>
</feature>
<keyword evidence="3 5" id="KW-0819">tRNA processing</keyword>
<sequence length="315" mass="34616">MARRSKKGRPVNGVVLVNKHQGESSNRVLQQVKRLFNAQKAGHTGALDPLATGMLPICLGEATKFSQFLLDADKVYRVRAQLGVRTDTSDADGDVVATRPVDVSPSQLAAALEPLRGAIMQVPSMFSALKHEGKPLYEYARKGIEIERPARPVHIYRLDLLQFEGDMVELEVHCSKGTYIRSLVDDLGQALGCGAHVTMLHRLAVADYPAERMLSVEQLASFAPDREQPDADYSAIDQHLLALDSPVARLPMIHAGLVQSDGFLHGQPVDAHRYAAGTQVRVESEHGVFLGVAEYREDGRAWPKRVVVFEQPDKA</sequence>
<dbReference type="Gene3D" id="2.30.130.10">
    <property type="entry name" value="PUA domain"/>
    <property type="match status" value="1"/>
</dbReference>
<keyword evidence="10" id="KW-1185">Reference proteome</keyword>
<dbReference type="InterPro" id="IPR036974">
    <property type="entry name" value="PUA_sf"/>
</dbReference>
<dbReference type="Pfam" id="PF01509">
    <property type="entry name" value="TruB_N"/>
    <property type="match status" value="1"/>
</dbReference>
<dbReference type="InterPro" id="IPR015947">
    <property type="entry name" value="PUA-like_sf"/>
</dbReference>
<dbReference type="InterPro" id="IPR020103">
    <property type="entry name" value="PsdUridine_synth_cat_dom_sf"/>
</dbReference>
<dbReference type="EC" id="5.4.99.25" evidence="5"/>
<name>A0ABY0BRB7_9GAMM</name>
<evidence type="ECO:0000313" key="10">
    <source>
        <dbReference type="Proteomes" id="UP000287865"/>
    </source>
</evidence>
<dbReference type="PANTHER" id="PTHR13767:SF2">
    <property type="entry name" value="PSEUDOURIDYLATE SYNTHASE TRUB1"/>
    <property type="match status" value="1"/>
</dbReference>
<comment type="function">
    <text evidence="5">Responsible for synthesis of pseudouridine from uracil-55 in the psi GC loop of transfer RNAs.</text>
</comment>
<dbReference type="SUPFAM" id="SSF88697">
    <property type="entry name" value="PUA domain-like"/>
    <property type="match status" value="1"/>
</dbReference>
<dbReference type="PANTHER" id="PTHR13767">
    <property type="entry name" value="TRNA-PSEUDOURIDINE SYNTHASE"/>
    <property type="match status" value="1"/>
</dbReference>
<evidence type="ECO:0000259" key="7">
    <source>
        <dbReference type="Pfam" id="PF09157"/>
    </source>
</evidence>